<dbReference type="Gene3D" id="3.10.450.530">
    <property type="entry name" value="Ribonuclease toxin, BrnT, of type II toxin-antitoxin system"/>
    <property type="match status" value="1"/>
</dbReference>
<reference evidence="1 2" key="2">
    <citation type="submission" date="2018-06" db="EMBL/GenBank/DDBJ databases">
        <title>Metagenomic assembly of (sub)arctic Cyanobacteria and their associated microbiome from non-axenic cultures.</title>
        <authorList>
            <person name="Baurain D."/>
        </authorList>
    </citation>
    <scope>NUCLEOTIDE SEQUENCE [LARGE SCALE GENOMIC DNA]</scope>
    <source>
        <strain evidence="1">ULC027bin1</strain>
    </source>
</reference>
<organism evidence="1 2">
    <name type="scientific">Phormidesmis priestleyi</name>
    <dbReference type="NCBI Taxonomy" id="268141"/>
    <lineage>
        <taxon>Bacteria</taxon>
        <taxon>Bacillati</taxon>
        <taxon>Cyanobacteriota</taxon>
        <taxon>Cyanophyceae</taxon>
        <taxon>Leptolyngbyales</taxon>
        <taxon>Leptolyngbyaceae</taxon>
        <taxon>Phormidesmis</taxon>
    </lineage>
</organism>
<evidence type="ECO:0000313" key="1">
    <source>
        <dbReference type="EMBL" id="PZO46357.1"/>
    </source>
</evidence>
<protein>
    <submittedName>
        <fullName evidence="1">Toxin</fullName>
    </submittedName>
</protein>
<evidence type="ECO:0000313" key="2">
    <source>
        <dbReference type="Proteomes" id="UP000249794"/>
    </source>
</evidence>
<gene>
    <name evidence="1" type="ORF">DCF15_20370</name>
</gene>
<proteinExistence type="predicted"/>
<comment type="caution">
    <text evidence="1">The sequence shown here is derived from an EMBL/GenBank/DDBJ whole genome shotgun (WGS) entry which is preliminary data.</text>
</comment>
<dbReference type="EMBL" id="QBMP01000313">
    <property type="protein sequence ID" value="PZO46357.1"/>
    <property type="molecule type" value="Genomic_DNA"/>
</dbReference>
<dbReference type="AlphaFoldDB" id="A0A2W4WT52"/>
<name>A0A2W4WT52_9CYAN</name>
<accession>A0A2W4WT52</accession>
<dbReference type="Pfam" id="PF04365">
    <property type="entry name" value="BrnT_toxin"/>
    <property type="match status" value="1"/>
</dbReference>
<dbReference type="InterPro" id="IPR038573">
    <property type="entry name" value="BrnT_sf"/>
</dbReference>
<sequence>MFEYDPNKSQANQAKHGLDFEQAQSLWKDPFRLEIKALSDSEPRFMVIGKLEDKHWSVIVTYRAGNIRIISARRSRIEEVDLYER</sequence>
<dbReference type="InterPro" id="IPR007460">
    <property type="entry name" value="BrnT_toxin"/>
</dbReference>
<dbReference type="Proteomes" id="UP000249794">
    <property type="component" value="Unassembled WGS sequence"/>
</dbReference>
<reference evidence="2" key="1">
    <citation type="submission" date="2018-04" db="EMBL/GenBank/DDBJ databases">
        <authorList>
            <person name="Cornet L."/>
        </authorList>
    </citation>
    <scope>NUCLEOTIDE SEQUENCE [LARGE SCALE GENOMIC DNA]</scope>
</reference>